<organism evidence="1 3">
    <name type="scientific">Didymodactylos carnosus</name>
    <dbReference type="NCBI Taxonomy" id="1234261"/>
    <lineage>
        <taxon>Eukaryota</taxon>
        <taxon>Metazoa</taxon>
        <taxon>Spiralia</taxon>
        <taxon>Gnathifera</taxon>
        <taxon>Rotifera</taxon>
        <taxon>Eurotatoria</taxon>
        <taxon>Bdelloidea</taxon>
        <taxon>Philodinida</taxon>
        <taxon>Philodinidae</taxon>
        <taxon>Didymodactylos</taxon>
    </lineage>
</organism>
<dbReference type="EMBL" id="CAJOBC010002496">
    <property type="protein sequence ID" value="CAF3735907.1"/>
    <property type="molecule type" value="Genomic_DNA"/>
</dbReference>
<dbReference type="Proteomes" id="UP000681722">
    <property type="component" value="Unassembled WGS sequence"/>
</dbReference>
<gene>
    <name evidence="1" type="ORF">GPM918_LOCUS11773</name>
    <name evidence="2" type="ORF">SRO942_LOCUS11774</name>
</gene>
<dbReference type="Proteomes" id="UP000663829">
    <property type="component" value="Unassembled WGS sequence"/>
</dbReference>
<reference evidence="1" key="1">
    <citation type="submission" date="2021-02" db="EMBL/GenBank/DDBJ databases">
        <authorList>
            <person name="Nowell W R."/>
        </authorList>
    </citation>
    <scope>NUCLEOTIDE SEQUENCE</scope>
</reference>
<sequence length="84" mass="9736">MDSYGGCADAEDPKSEQWFYSSGSQEDCDDIKKLVTEEVQNYDIQFKCCAKNECNKPTNIECEQSSKSKRKLTKKYYELDNVKK</sequence>
<evidence type="ECO:0000313" key="3">
    <source>
        <dbReference type="Proteomes" id="UP000663829"/>
    </source>
</evidence>
<evidence type="ECO:0000313" key="2">
    <source>
        <dbReference type="EMBL" id="CAF3735907.1"/>
    </source>
</evidence>
<dbReference type="EMBL" id="CAJNOQ010002496">
    <property type="protein sequence ID" value="CAF0961420.1"/>
    <property type="molecule type" value="Genomic_DNA"/>
</dbReference>
<dbReference type="AlphaFoldDB" id="A0A814DTA3"/>
<name>A0A814DTA3_9BILA</name>
<accession>A0A814DTA3</accession>
<proteinExistence type="predicted"/>
<comment type="caution">
    <text evidence="1">The sequence shown here is derived from an EMBL/GenBank/DDBJ whole genome shotgun (WGS) entry which is preliminary data.</text>
</comment>
<evidence type="ECO:0000313" key="1">
    <source>
        <dbReference type="EMBL" id="CAF0961420.1"/>
    </source>
</evidence>
<protein>
    <submittedName>
        <fullName evidence="1">Uncharacterized protein</fullName>
    </submittedName>
</protein>
<keyword evidence="3" id="KW-1185">Reference proteome</keyword>